<dbReference type="InterPro" id="IPR005026">
    <property type="entry name" value="SAPAP"/>
</dbReference>
<dbReference type="GO" id="GO:0099572">
    <property type="term" value="C:postsynaptic specialization"/>
    <property type="evidence" value="ECO:0007669"/>
    <property type="project" value="TreeGrafter"/>
</dbReference>
<dbReference type="PANTHER" id="PTHR12353">
    <property type="entry name" value="DISKS LARGE-ASSOCIATED PROTEIN DAP SAP90/PSD-95-ASSOCIATED PROTEIN"/>
    <property type="match status" value="1"/>
</dbReference>
<feature type="region of interest" description="Disordered" evidence="3">
    <location>
        <begin position="65"/>
        <end position="88"/>
    </location>
</feature>
<dbReference type="InParanoid" id="A0A6P8ZNM6"/>
<dbReference type="GO" id="GO:0060090">
    <property type="term" value="F:molecular adaptor activity"/>
    <property type="evidence" value="ECO:0007669"/>
    <property type="project" value="TreeGrafter"/>
</dbReference>
<protein>
    <submittedName>
        <fullName evidence="5">Uncharacterized protein LOC117646062 isoform X1</fullName>
    </submittedName>
</protein>
<dbReference type="GO" id="GO:0023052">
    <property type="term" value="P:signaling"/>
    <property type="evidence" value="ECO:0007669"/>
    <property type="project" value="InterPro"/>
</dbReference>
<evidence type="ECO:0000256" key="2">
    <source>
        <dbReference type="SAM" id="Coils"/>
    </source>
</evidence>
<dbReference type="AlphaFoldDB" id="A0A6P8ZNM6"/>
<evidence type="ECO:0000256" key="3">
    <source>
        <dbReference type="SAM" id="MobiDB-lite"/>
    </source>
</evidence>
<feature type="compositionally biased region" description="Low complexity" evidence="3">
    <location>
        <begin position="265"/>
        <end position="289"/>
    </location>
</feature>
<feature type="compositionally biased region" description="Polar residues" evidence="3">
    <location>
        <begin position="422"/>
        <end position="440"/>
    </location>
</feature>
<feature type="compositionally biased region" description="Basic and acidic residues" evidence="3">
    <location>
        <begin position="379"/>
        <end position="391"/>
    </location>
</feature>
<proteinExistence type="inferred from homology"/>
<feature type="compositionally biased region" description="Basic and acidic residues" evidence="3">
    <location>
        <begin position="701"/>
        <end position="715"/>
    </location>
</feature>
<feature type="region of interest" description="Disordered" evidence="3">
    <location>
        <begin position="249"/>
        <end position="289"/>
    </location>
</feature>
<comment type="similarity">
    <text evidence="1">Belongs to the SAPAP family.</text>
</comment>
<dbReference type="KEGG" id="tpal:117646062"/>
<dbReference type="RefSeq" id="XP_034242619.1">
    <property type="nucleotide sequence ID" value="XM_034386728.1"/>
</dbReference>
<dbReference type="FunCoup" id="A0A6P8ZNM6">
    <property type="interactions" value="3"/>
</dbReference>
<feature type="compositionally biased region" description="Basic and acidic residues" evidence="3">
    <location>
        <begin position="249"/>
        <end position="264"/>
    </location>
</feature>
<dbReference type="OrthoDB" id="10036956at2759"/>
<evidence type="ECO:0000313" key="4">
    <source>
        <dbReference type="Proteomes" id="UP000515158"/>
    </source>
</evidence>
<dbReference type="Pfam" id="PF03359">
    <property type="entry name" value="GKAP"/>
    <property type="match status" value="1"/>
</dbReference>
<feature type="compositionally biased region" description="Low complexity" evidence="3">
    <location>
        <begin position="669"/>
        <end position="699"/>
    </location>
</feature>
<feature type="region of interest" description="Disordered" evidence="3">
    <location>
        <begin position="369"/>
        <end position="440"/>
    </location>
</feature>
<dbReference type="GO" id="GO:0098978">
    <property type="term" value="C:glutamatergic synapse"/>
    <property type="evidence" value="ECO:0007669"/>
    <property type="project" value="TreeGrafter"/>
</dbReference>
<reference evidence="5" key="1">
    <citation type="submission" date="2025-08" db="UniProtKB">
        <authorList>
            <consortium name="RefSeq"/>
        </authorList>
    </citation>
    <scope>IDENTIFICATION</scope>
    <source>
        <tissue evidence="5">Total insect</tissue>
    </source>
</reference>
<feature type="coiled-coil region" evidence="2">
    <location>
        <begin position="544"/>
        <end position="571"/>
    </location>
</feature>
<name>A0A6P8ZNM6_THRPL</name>
<organism evidence="5">
    <name type="scientific">Thrips palmi</name>
    <name type="common">Melon thrips</name>
    <dbReference type="NCBI Taxonomy" id="161013"/>
    <lineage>
        <taxon>Eukaryota</taxon>
        <taxon>Metazoa</taxon>
        <taxon>Ecdysozoa</taxon>
        <taxon>Arthropoda</taxon>
        <taxon>Hexapoda</taxon>
        <taxon>Insecta</taxon>
        <taxon>Pterygota</taxon>
        <taxon>Neoptera</taxon>
        <taxon>Paraneoptera</taxon>
        <taxon>Thysanoptera</taxon>
        <taxon>Terebrantia</taxon>
        <taxon>Thripoidea</taxon>
        <taxon>Thripidae</taxon>
        <taxon>Thrips</taxon>
    </lineage>
</organism>
<feature type="region of interest" description="Disordered" evidence="3">
    <location>
        <begin position="660"/>
        <end position="743"/>
    </location>
</feature>
<accession>A0A6P8ZNM6</accession>
<dbReference type="PANTHER" id="PTHR12353:SF31">
    <property type="entry name" value="LD44824P"/>
    <property type="match status" value="1"/>
</dbReference>
<dbReference type="GeneID" id="117646062"/>
<keyword evidence="2" id="KW-0175">Coiled coil</keyword>
<keyword evidence="4" id="KW-1185">Reference proteome</keyword>
<sequence length="743" mass="81287">MSVTLMAASCDSIGSCSLDVDAESLADSTQVDSSINRRNAGELQANAPSLSEQTLHSLLLSASTNSAGQNSENVDKSQTNLSIPSPSTAKKPSYLNLACSISGYGGITTYDSKLREGFRSRDHSPGKLMNVQNGSREASPARVLGVGSVSSGNFLTAPNSGRGYWSTSPGQLSESNMKHMSSTYGGVQRINGTNGTNGTDQTDATGNFNVKRISDQRNRWLESTLSPSEKNNDYQKVLSVIESKSERHGFRTETSMETRYELNSRSRSTVVSSTSVTSSSSHPQQYSSSIRSERIIPMSIETDSSLDRYSKLSDKKQGYTNGSASHQTPVSSKSFIQQRVERLYGPCALAQGFFHRSCKSSYSFSPNLHGANGVSNQTKPEEKTTPDKTEDSPELPVLRHLRPEFRDQLTVAPRRSLGSRFSDGSTPSPSNFSAPGSTVRSAKVETLHTVERLQHQTSTESLADLQPAAPEVVLPQQSPSVSPMSKEVNTPVVLTTGTADISNVVPVEESKFSSKPQEEPSLSTAPRVPILEENEEENAGHKFLKIQRQTIEKLLELAAKAEKEIEENGSTLSEEALGHLRAAAGQARLLVNQKMVQFEGLCRKCINQRPEEQFPTTPEDLQGFWDMLLLQVDQVHNTFHRLDKLKAVGWCEDKLAAEDKPKSIDNSGTRTPSSSSKRTTRTPKASTPSAAKSAEAAALRKQREEERRKLMEQRRKELKQKQQTGQESSESEKTVEIFGAELS</sequence>
<gene>
    <name evidence="5" type="primary">LOC117646062</name>
</gene>
<dbReference type="Proteomes" id="UP000515158">
    <property type="component" value="Unplaced"/>
</dbReference>
<evidence type="ECO:0000256" key="1">
    <source>
        <dbReference type="ARBA" id="ARBA00008839"/>
    </source>
</evidence>
<evidence type="ECO:0000313" key="5">
    <source>
        <dbReference type="RefSeq" id="XP_034242619.1"/>
    </source>
</evidence>